<evidence type="ECO:0000313" key="4">
    <source>
        <dbReference type="Proteomes" id="UP001155240"/>
    </source>
</evidence>
<keyword evidence="4" id="KW-1185">Reference proteome</keyword>
<comment type="caution">
    <text evidence="3">The sequence shown here is derived from an EMBL/GenBank/DDBJ whole genome shotgun (WGS) entry which is preliminary data.</text>
</comment>
<organism evidence="3 4">
    <name type="scientific">Rathayibacter rubneri</name>
    <dbReference type="NCBI Taxonomy" id="2950106"/>
    <lineage>
        <taxon>Bacteria</taxon>
        <taxon>Bacillati</taxon>
        <taxon>Actinomycetota</taxon>
        <taxon>Actinomycetes</taxon>
        <taxon>Micrococcales</taxon>
        <taxon>Microbacteriaceae</taxon>
        <taxon>Rathayibacter</taxon>
    </lineage>
</organism>
<evidence type="ECO:0000256" key="1">
    <source>
        <dbReference type="SAM" id="MobiDB-lite"/>
    </source>
</evidence>
<feature type="transmembrane region" description="Helical" evidence="2">
    <location>
        <begin position="31"/>
        <end position="52"/>
    </location>
</feature>
<feature type="transmembrane region" description="Helical" evidence="2">
    <location>
        <begin position="64"/>
        <end position="84"/>
    </location>
</feature>
<feature type="compositionally biased region" description="Basic and acidic residues" evidence="1">
    <location>
        <begin position="1"/>
        <end position="12"/>
    </location>
</feature>
<evidence type="ECO:0000313" key="3">
    <source>
        <dbReference type="EMBL" id="MCM6763510.1"/>
    </source>
</evidence>
<feature type="compositionally biased region" description="Low complexity" evidence="1">
    <location>
        <begin position="14"/>
        <end position="27"/>
    </location>
</feature>
<feature type="transmembrane region" description="Helical" evidence="2">
    <location>
        <begin position="91"/>
        <end position="113"/>
    </location>
</feature>
<protein>
    <recommendedName>
        <fullName evidence="5">Integral membrane protein</fullName>
    </recommendedName>
</protein>
<proteinExistence type="predicted"/>
<evidence type="ECO:0000256" key="2">
    <source>
        <dbReference type="SAM" id="Phobius"/>
    </source>
</evidence>
<feature type="region of interest" description="Disordered" evidence="1">
    <location>
        <begin position="1"/>
        <end position="27"/>
    </location>
</feature>
<gene>
    <name evidence="3" type="ORF">NB037_13880</name>
</gene>
<dbReference type="AlphaFoldDB" id="A0A9X2ISK5"/>
<feature type="transmembrane region" description="Helical" evidence="2">
    <location>
        <begin position="133"/>
        <end position="155"/>
    </location>
</feature>
<accession>A0A9X2ISK5</accession>
<evidence type="ECO:0008006" key="5">
    <source>
        <dbReference type="Google" id="ProtNLM"/>
    </source>
</evidence>
<keyword evidence="2" id="KW-0812">Transmembrane</keyword>
<keyword evidence="2" id="KW-0472">Membrane</keyword>
<sequence>MSTHSSEAEDRGASTPNRPSRPVRSTRSRGVGSLLVTVYGILALAATGRSVFQIIDRFDEAPLAFSLSALSAVVYIVATVALVARGAFWQRVAWVTITFELVGVLVVGGISVLAPELLGLTSVDPFGRQSTVWSAFGAGYLLIPLVLPVLGLWWLRVQGRRSAL</sequence>
<keyword evidence="2" id="KW-1133">Transmembrane helix</keyword>
<reference evidence="3" key="1">
    <citation type="submission" date="2022-06" db="EMBL/GenBank/DDBJ databases">
        <title>Whole genome shotgun sequencing (WGS) of Rathayibacter sp. ZW T2_19, isolated from stored onions (Allium cepa).</title>
        <authorList>
            <person name="Stoll D.A."/>
            <person name="Huch M."/>
        </authorList>
    </citation>
    <scope>NUCLEOTIDE SEQUENCE</scope>
    <source>
        <strain evidence="3">ZW T2_19</strain>
    </source>
</reference>
<dbReference type="RefSeq" id="WP_251946652.1">
    <property type="nucleotide sequence ID" value="NZ_JAMRYM010000067.1"/>
</dbReference>
<name>A0A9X2ISK5_9MICO</name>
<dbReference type="EMBL" id="JAMRYM010000067">
    <property type="protein sequence ID" value="MCM6763510.1"/>
    <property type="molecule type" value="Genomic_DNA"/>
</dbReference>
<dbReference type="Proteomes" id="UP001155240">
    <property type="component" value="Unassembled WGS sequence"/>
</dbReference>